<protein>
    <submittedName>
        <fullName evidence="2">Uncharacterized protein</fullName>
    </submittedName>
</protein>
<name>A0AAW9SFP3_9BACT</name>
<evidence type="ECO:0000313" key="2">
    <source>
        <dbReference type="EMBL" id="MEN7551896.1"/>
    </source>
</evidence>
<sequence>MYKYLFFFILFIPFNAFCQGAGEQGESYSKEEVESPQTGKATFWSDSKVDFSIIFDPFNKPVHGGGLLVKWKKRWFKTKHFEGYTGLAVQYYYDEETDKLSTWVKGYNHDLSGYLVSEWIYYPFRACGVFLGIEPFAGITNLRSDGRLRFDRFNLYEEFTNTYTFFNYGVSQSVGYQLNNVHLSIFALASLKGYLDSGRTRPTDQDAKIFLGANVSLAIE</sequence>
<evidence type="ECO:0000313" key="3">
    <source>
        <dbReference type="Proteomes" id="UP001403385"/>
    </source>
</evidence>
<evidence type="ECO:0000256" key="1">
    <source>
        <dbReference type="SAM" id="SignalP"/>
    </source>
</evidence>
<dbReference type="RefSeq" id="WP_346824674.1">
    <property type="nucleotide sequence ID" value="NZ_JBDKWZ010000029.1"/>
</dbReference>
<proteinExistence type="predicted"/>
<keyword evidence="1" id="KW-0732">Signal</keyword>
<feature type="signal peptide" evidence="1">
    <location>
        <begin position="1"/>
        <end position="18"/>
    </location>
</feature>
<gene>
    <name evidence="2" type="ORF">AAG747_28525</name>
</gene>
<dbReference type="EMBL" id="JBDKWZ010000029">
    <property type="protein sequence ID" value="MEN7551896.1"/>
    <property type="molecule type" value="Genomic_DNA"/>
</dbReference>
<dbReference type="Proteomes" id="UP001403385">
    <property type="component" value="Unassembled WGS sequence"/>
</dbReference>
<feature type="chain" id="PRO_5043835859" evidence="1">
    <location>
        <begin position="19"/>
        <end position="220"/>
    </location>
</feature>
<dbReference type="AlphaFoldDB" id="A0AAW9SFP3"/>
<organism evidence="2 3">
    <name type="scientific">Rapidithrix thailandica</name>
    <dbReference type="NCBI Taxonomy" id="413964"/>
    <lineage>
        <taxon>Bacteria</taxon>
        <taxon>Pseudomonadati</taxon>
        <taxon>Bacteroidota</taxon>
        <taxon>Cytophagia</taxon>
        <taxon>Cytophagales</taxon>
        <taxon>Flammeovirgaceae</taxon>
        <taxon>Rapidithrix</taxon>
    </lineage>
</organism>
<accession>A0AAW9SFP3</accession>
<reference evidence="2 3" key="1">
    <citation type="submission" date="2024-04" db="EMBL/GenBank/DDBJ databases">
        <title>Novel genus in family Flammeovirgaceae.</title>
        <authorList>
            <person name="Nguyen T.H."/>
            <person name="Vuong T.Q."/>
            <person name="Le H."/>
            <person name="Kim S.-G."/>
        </authorList>
    </citation>
    <scope>NUCLEOTIDE SEQUENCE [LARGE SCALE GENOMIC DNA]</scope>
    <source>
        <strain evidence="2 3">JCM 23209</strain>
    </source>
</reference>
<comment type="caution">
    <text evidence="2">The sequence shown here is derived from an EMBL/GenBank/DDBJ whole genome shotgun (WGS) entry which is preliminary data.</text>
</comment>
<keyword evidence="3" id="KW-1185">Reference proteome</keyword>